<proteinExistence type="predicted"/>
<dbReference type="AlphaFoldDB" id="A0A4R5AZ58"/>
<evidence type="ECO:0000313" key="2">
    <source>
        <dbReference type="EMBL" id="TDD77136.1"/>
    </source>
</evidence>
<sequence length="802" mass="91762">MSKNTHKIPDPLAPDTVKADPTYGLQMAHFIESEWFNGGIESKGSQFMTRGKWIEEKRLFVRAESDSGDDKNLLSRNTGDLDYINLDWSQLNISQKFCRIVSNGIQDKYYNLDIRAFDAISVKLKQDRINLFKTAMYAKPMLEKAKKVLGIDLVPKGFVPEDEDELNLYMEIKDRPRIEIAEEIMIDYVKKTNEWNTIEREKNKDLVEIGIAVARVYTDKNDGVKVQIIDAETYGHSYVNKNNFDDAFYHFYVDTISINDIKRESGFDDIVLRRIAKKQAAANNMLFNENFEECNMESLLDMRIHVMRFTFKSAKRITFKKTINKKGQVTKVSQRDDSFDPPMTELKSSKVLDTWYEGNYVVGSNEIYGYQECENLVRDDMNKAKSPFVVIATNIYKNRLHSFLGDIQPMCKQLQREHLKIQQLVAELKPDLTQIDLDSLADLSGEGEEGGDKKENWQMALNLLNTKGVVITQRTDMGELGMKEGAGARPISSQQGSALAPLLNTWAHYYNLIRDVTGVNPARDGSLPADALLGVNEMAQLASNTATQHIVDAATDFNKRVAELISSRIHSIFKHDKSGYLKRIYENAVGKHNLEALEALSDRSLHEFGFSVEMVPAQKEMQEFAEDLGIAMKEGTIDVEDKIEAQRIARTNIKLAHEYLKYRRRKRIKQRMEEQSIMAQEKSQNDMASAQAAVQAKTQSYGMQKQIDIDTEAKLSSIRLMEYQKKKEIDAPGEQIKFEQEVYLEQMKVSTTMNLNKYKEDAKDKRQDVAASQNSEMITQRKDGSAPIDFKEEFDISKLFSN</sequence>
<evidence type="ECO:0000313" key="3">
    <source>
        <dbReference type="Proteomes" id="UP000295278"/>
    </source>
</evidence>
<dbReference type="EMBL" id="SMFM01000002">
    <property type="protein sequence ID" value="TDD77136.1"/>
    <property type="molecule type" value="Genomic_DNA"/>
</dbReference>
<organism evidence="2 3">
    <name type="scientific">Flavobacterium caseinilyticum</name>
    <dbReference type="NCBI Taxonomy" id="2541732"/>
    <lineage>
        <taxon>Bacteria</taxon>
        <taxon>Pseudomonadati</taxon>
        <taxon>Bacteroidota</taxon>
        <taxon>Flavobacteriia</taxon>
        <taxon>Flavobacteriales</taxon>
        <taxon>Flavobacteriaceae</taxon>
        <taxon>Flavobacterium</taxon>
    </lineage>
</organism>
<feature type="region of interest" description="Disordered" evidence="1">
    <location>
        <begin position="762"/>
        <end position="784"/>
    </location>
</feature>
<dbReference type="RefSeq" id="WP_131908932.1">
    <property type="nucleotide sequence ID" value="NZ_SMFM01000002.1"/>
</dbReference>
<evidence type="ECO:0000256" key="1">
    <source>
        <dbReference type="SAM" id="MobiDB-lite"/>
    </source>
</evidence>
<evidence type="ECO:0008006" key="4">
    <source>
        <dbReference type="Google" id="ProtNLM"/>
    </source>
</evidence>
<gene>
    <name evidence="2" type="ORF">E0F89_05925</name>
</gene>
<comment type="caution">
    <text evidence="2">The sequence shown here is derived from an EMBL/GenBank/DDBJ whole genome shotgun (WGS) entry which is preliminary data.</text>
</comment>
<dbReference type="Proteomes" id="UP000295278">
    <property type="component" value="Unassembled WGS sequence"/>
</dbReference>
<dbReference type="OrthoDB" id="1414577at2"/>
<protein>
    <recommendedName>
        <fullName evidence="4">Portal protein</fullName>
    </recommendedName>
</protein>
<keyword evidence="3" id="KW-1185">Reference proteome</keyword>
<reference evidence="2 3" key="1">
    <citation type="submission" date="2019-03" db="EMBL/GenBank/DDBJ databases">
        <title>Flavobacterium AT-3-2 sp. nov., isolated from arctic soil.</title>
        <authorList>
            <person name="Chaudhary D.K."/>
        </authorList>
    </citation>
    <scope>NUCLEOTIDE SEQUENCE [LARGE SCALE GENOMIC DNA]</scope>
    <source>
        <strain evidence="2 3">AT-3-2</strain>
    </source>
</reference>
<accession>A0A4R5AZ58</accession>
<name>A0A4R5AZ58_9FLAO</name>